<evidence type="ECO:0000256" key="4">
    <source>
        <dbReference type="ARBA" id="ARBA00022737"/>
    </source>
</evidence>
<evidence type="ECO:0000256" key="8">
    <source>
        <dbReference type="SAM" id="SignalP"/>
    </source>
</evidence>
<evidence type="ECO:0000259" key="9">
    <source>
        <dbReference type="PROSITE" id="PS51782"/>
    </source>
</evidence>
<dbReference type="SUPFAM" id="SSF54106">
    <property type="entry name" value="LysM domain"/>
    <property type="match status" value="1"/>
</dbReference>
<accession>C0XK55</accession>
<dbReference type="SUPFAM" id="SSF54001">
    <property type="entry name" value="Cysteine proteinases"/>
    <property type="match status" value="1"/>
</dbReference>
<evidence type="ECO:0000256" key="2">
    <source>
        <dbReference type="ARBA" id="ARBA00022670"/>
    </source>
</evidence>
<keyword evidence="2" id="KW-0645">Protease</keyword>
<keyword evidence="6" id="KW-0788">Thiol protease</keyword>
<dbReference type="Gene3D" id="3.10.350.10">
    <property type="entry name" value="LysM domain"/>
    <property type="match status" value="1"/>
</dbReference>
<dbReference type="PATRIC" id="fig|1423757.3.peg.269"/>
<evidence type="ECO:0000256" key="1">
    <source>
        <dbReference type="ARBA" id="ARBA00007074"/>
    </source>
</evidence>
<dbReference type="PANTHER" id="PTHR47053">
    <property type="entry name" value="MUREIN DD-ENDOPEPTIDASE MEPH-RELATED"/>
    <property type="match status" value="1"/>
</dbReference>
<feature type="signal peptide" evidence="8">
    <location>
        <begin position="1"/>
        <end position="24"/>
    </location>
</feature>
<evidence type="ECO:0000256" key="5">
    <source>
        <dbReference type="ARBA" id="ARBA00022801"/>
    </source>
</evidence>
<keyword evidence="12" id="KW-1185">Reference proteome</keyword>
<sequence>MSIKKQVALGLFSMASVFTLSQVAANADTKVTVKSGDTLYKIATKYHTTVSTIAKANHLKDANTIVTGTQITIPGKSTAASSSTSSNSGAKKYTTGKTYTGKNKQTTSTYVSPSSNKQTSTTKSLSKTASSSATTKSAKTAKSSTALKANAATNTTASPDTDTNSGTVDGVTTLAQKLTTQNIPYQWGGTTTKDFDCSGFVQYVYKQNGVSLPRTAEAQAEATTNESVSNAQPGDLLFWGSKGGVYHSAIYLGNNQYANAPEPGKTVQVQTISQYFAPSFAGSVNA</sequence>
<dbReference type="MEROPS" id="C40.007"/>
<dbReference type="InterPro" id="IPR038765">
    <property type="entry name" value="Papain-like_cys_pep_sf"/>
</dbReference>
<dbReference type="CDD" id="cd00118">
    <property type="entry name" value="LysM"/>
    <property type="match status" value="1"/>
</dbReference>
<dbReference type="InterPro" id="IPR036779">
    <property type="entry name" value="LysM_dom_sf"/>
</dbReference>
<proteinExistence type="inferred from homology"/>
<gene>
    <name evidence="11" type="ORF">HMPREF0519_1616</name>
</gene>
<dbReference type="Pfam" id="PF01476">
    <property type="entry name" value="LysM"/>
    <property type="match status" value="1"/>
</dbReference>
<evidence type="ECO:0000256" key="6">
    <source>
        <dbReference type="ARBA" id="ARBA00022807"/>
    </source>
</evidence>
<dbReference type="Gene3D" id="3.90.1720.10">
    <property type="entry name" value="endopeptidase domain like (from Nostoc punctiforme)"/>
    <property type="match status" value="1"/>
</dbReference>
<dbReference type="PROSITE" id="PS51782">
    <property type="entry name" value="LYSM"/>
    <property type="match status" value="1"/>
</dbReference>
<feature type="compositionally biased region" description="Low complexity" evidence="7">
    <location>
        <begin position="75"/>
        <end position="165"/>
    </location>
</feature>
<dbReference type="Pfam" id="PF00877">
    <property type="entry name" value="NLPC_P60"/>
    <property type="match status" value="1"/>
</dbReference>
<feature type="domain" description="NlpC/P60" evidence="10">
    <location>
        <begin position="165"/>
        <end position="286"/>
    </location>
</feature>
<evidence type="ECO:0000313" key="11">
    <source>
        <dbReference type="EMBL" id="EEI24239.1"/>
    </source>
</evidence>
<evidence type="ECO:0000259" key="10">
    <source>
        <dbReference type="PROSITE" id="PS51935"/>
    </source>
</evidence>
<dbReference type="GO" id="GO:0008234">
    <property type="term" value="F:cysteine-type peptidase activity"/>
    <property type="evidence" value="ECO:0007669"/>
    <property type="project" value="UniProtKB-KW"/>
</dbReference>
<protein>
    <submittedName>
        <fullName evidence="11">NlpC/P60 family protein</fullName>
    </submittedName>
</protein>
<evidence type="ECO:0000256" key="7">
    <source>
        <dbReference type="SAM" id="MobiDB-lite"/>
    </source>
</evidence>
<name>C0XK55_LENH9</name>
<dbReference type="PANTHER" id="PTHR47053:SF1">
    <property type="entry name" value="MUREIN DD-ENDOPEPTIDASE MEPH-RELATED"/>
    <property type="match status" value="1"/>
</dbReference>
<dbReference type="PROSITE" id="PS51935">
    <property type="entry name" value="NLPC_P60"/>
    <property type="match status" value="1"/>
</dbReference>
<dbReference type="InterPro" id="IPR051202">
    <property type="entry name" value="Peptidase_C40"/>
</dbReference>
<dbReference type="AlphaFoldDB" id="C0XK55"/>
<dbReference type="RefSeq" id="WP_003634767.1">
    <property type="nucleotide sequence ID" value="NZ_AZDF01000010.1"/>
</dbReference>
<evidence type="ECO:0000313" key="12">
    <source>
        <dbReference type="Proteomes" id="UP000003752"/>
    </source>
</evidence>
<evidence type="ECO:0000256" key="3">
    <source>
        <dbReference type="ARBA" id="ARBA00022729"/>
    </source>
</evidence>
<keyword evidence="3 8" id="KW-0732">Signal</keyword>
<dbReference type="Proteomes" id="UP000003752">
    <property type="component" value="Unassembled WGS sequence"/>
</dbReference>
<keyword evidence="5" id="KW-0378">Hydrolase</keyword>
<dbReference type="InterPro" id="IPR000064">
    <property type="entry name" value="NLP_P60_dom"/>
</dbReference>
<dbReference type="GO" id="GO:0006508">
    <property type="term" value="P:proteolysis"/>
    <property type="evidence" value="ECO:0007669"/>
    <property type="project" value="UniProtKB-KW"/>
</dbReference>
<feature type="chain" id="PRO_5039009419" evidence="8">
    <location>
        <begin position="25"/>
        <end position="286"/>
    </location>
</feature>
<dbReference type="HOGENOM" id="CLU_016043_1_1_9"/>
<dbReference type="EMBL" id="ACGP01000149">
    <property type="protein sequence ID" value="EEI24239.1"/>
    <property type="molecule type" value="Genomic_DNA"/>
</dbReference>
<dbReference type="InterPro" id="IPR018392">
    <property type="entry name" value="LysM"/>
</dbReference>
<comment type="similarity">
    <text evidence="1">Belongs to the peptidase C40 family.</text>
</comment>
<dbReference type="SMART" id="SM00257">
    <property type="entry name" value="LysM"/>
    <property type="match status" value="1"/>
</dbReference>
<dbReference type="SMR" id="C0XK55"/>
<comment type="caution">
    <text evidence="11">The sequence shown here is derived from an EMBL/GenBank/DDBJ whole genome shotgun (WGS) entry which is preliminary data.</text>
</comment>
<reference evidence="11 12" key="1">
    <citation type="submission" date="2009-01" db="EMBL/GenBank/DDBJ databases">
        <authorList>
            <person name="Qin X."/>
            <person name="Bachman B."/>
            <person name="Battles P."/>
            <person name="Bell A."/>
            <person name="Bess C."/>
            <person name="Bickham C."/>
            <person name="Chaboub L."/>
            <person name="Chen D."/>
            <person name="Coyle M."/>
            <person name="Deiros D.R."/>
            <person name="Dinh H."/>
            <person name="Forbes L."/>
            <person name="Fowler G."/>
            <person name="Francisco L."/>
            <person name="Fu Q."/>
            <person name="Gubbala S."/>
            <person name="Hale W."/>
            <person name="Han Y."/>
            <person name="Hemphill L."/>
            <person name="Highlander S.K."/>
            <person name="Hirani K."/>
            <person name="Hogues M."/>
            <person name="Jackson L."/>
            <person name="Jakkamsetti A."/>
            <person name="Javaid M."/>
            <person name="Jiang H."/>
            <person name="Korchina V."/>
            <person name="Kovar C."/>
            <person name="Lara F."/>
            <person name="Lee S."/>
            <person name="Mata R."/>
            <person name="Mathew T."/>
            <person name="Moen C."/>
            <person name="Morales K."/>
            <person name="Munidasa M."/>
            <person name="Nazareth L."/>
            <person name="Ngo R."/>
            <person name="Nguyen L."/>
            <person name="Okwuonu G."/>
            <person name="Ongeri F."/>
            <person name="Patil S."/>
            <person name="Petrosino J."/>
            <person name="Pham C."/>
            <person name="Pham P."/>
            <person name="Pu L.-L."/>
            <person name="Puazo M."/>
            <person name="Raj R."/>
            <person name="Reid J."/>
            <person name="Rouhana J."/>
            <person name="Saada N."/>
            <person name="Shang Y."/>
            <person name="Simmons D."/>
            <person name="Thornton R."/>
            <person name="Warren J."/>
            <person name="Weissenberger G."/>
            <person name="Zhang J."/>
            <person name="Zhang L."/>
            <person name="Zhou C."/>
            <person name="Zhu D."/>
            <person name="Muzny D."/>
            <person name="Worley K."/>
            <person name="Gibbs R."/>
        </authorList>
    </citation>
    <scope>NUCLEOTIDE SEQUENCE [LARGE SCALE GENOMIC DNA]</scope>
    <source>
        <strain evidence="12">ATCC 8290 / DSM 20176 / CCUG 30140 / JCM 1155 / KCTC 3500 / NBRC 15886 / NCIMB 8040 / NRRL B-1843 / 9</strain>
    </source>
</reference>
<keyword evidence="4" id="KW-0677">Repeat</keyword>
<feature type="domain" description="LysM" evidence="9">
    <location>
        <begin position="29"/>
        <end position="73"/>
    </location>
</feature>
<feature type="region of interest" description="Disordered" evidence="7">
    <location>
        <begin position="75"/>
        <end position="168"/>
    </location>
</feature>
<organism evidence="11 12">
    <name type="scientific">Lentilactobacillus hilgardii (strain ATCC 8290 / DSM 20176 / CCUG 30140 / JCM 1155 / KCTC 3500 / NBRC 15886 / NCIMB 8040 / NRRL B-1843 / 9)</name>
    <dbReference type="NCBI Taxonomy" id="1423757"/>
    <lineage>
        <taxon>Bacteria</taxon>
        <taxon>Bacillati</taxon>
        <taxon>Bacillota</taxon>
        <taxon>Bacilli</taxon>
        <taxon>Lactobacillales</taxon>
        <taxon>Lactobacillaceae</taxon>
        <taxon>Lentilactobacillus</taxon>
    </lineage>
</organism>